<name>A0A1Y2JNX4_BRAJP</name>
<evidence type="ECO:0000256" key="1">
    <source>
        <dbReference type="SAM" id="Phobius"/>
    </source>
</evidence>
<accession>A0A1Y2JNX4</accession>
<keyword evidence="1" id="KW-1133">Transmembrane helix</keyword>
<proteinExistence type="predicted"/>
<feature type="transmembrane region" description="Helical" evidence="1">
    <location>
        <begin position="46"/>
        <end position="64"/>
    </location>
</feature>
<gene>
    <name evidence="2" type="ORF">BSZ19_18505</name>
</gene>
<sequence>MTATHTIPERLAMSAAALLSFAVAMFVMARVVPVRHLLTRTEAQSAIGQLLSAALLTLGVTLIVDWRRKRRDIKIIMTCDGPIGVRGLAEDGSVYNMSDMSLVRPPLPSMVIQPTVQPRAEFQRHLTAALAVLLREPTLTIDASTLRMLAKHKERRPVKRDEKGRWRSVQ</sequence>
<comment type="caution">
    <text evidence="2">The sequence shown here is derived from an EMBL/GenBank/DDBJ whole genome shotgun (WGS) entry which is preliminary data.</text>
</comment>
<evidence type="ECO:0000313" key="3">
    <source>
        <dbReference type="Proteomes" id="UP000193335"/>
    </source>
</evidence>
<keyword evidence="1" id="KW-0812">Transmembrane</keyword>
<reference evidence="2 3" key="1">
    <citation type="submission" date="2017-03" db="EMBL/GenBank/DDBJ databases">
        <title>Whole genome sequences of fourteen strains of Bradyrhizobium canariense and one strain of Bradyrhizobium japonicum isolated from Lupinus (Papilionoideae: Genisteae) species in Algeria.</title>
        <authorList>
            <person name="Crovadore J."/>
            <person name="Chekireb D."/>
            <person name="Brachmann A."/>
            <person name="Chablais R."/>
            <person name="Cochard B."/>
            <person name="Lefort F."/>
        </authorList>
    </citation>
    <scope>NUCLEOTIDE SEQUENCE [LARGE SCALE GENOMIC DNA]</scope>
    <source>
        <strain evidence="2 3">UBMA197</strain>
    </source>
</reference>
<dbReference type="RefSeq" id="WP_085401158.1">
    <property type="nucleotide sequence ID" value="NZ_NAFL01000248.1"/>
</dbReference>
<keyword evidence="1" id="KW-0472">Membrane</keyword>
<dbReference type="EMBL" id="NAFL01000248">
    <property type="protein sequence ID" value="OSJ32544.1"/>
    <property type="molecule type" value="Genomic_DNA"/>
</dbReference>
<evidence type="ECO:0000313" key="2">
    <source>
        <dbReference type="EMBL" id="OSJ32544.1"/>
    </source>
</evidence>
<feature type="transmembrane region" description="Helical" evidence="1">
    <location>
        <begin position="12"/>
        <end position="34"/>
    </location>
</feature>
<dbReference type="Proteomes" id="UP000193335">
    <property type="component" value="Unassembled WGS sequence"/>
</dbReference>
<dbReference type="AlphaFoldDB" id="A0A1Y2JNX4"/>
<organism evidence="2 3">
    <name type="scientific">Bradyrhizobium japonicum</name>
    <dbReference type="NCBI Taxonomy" id="375"/>
    <lineage>
        <taxon>Bacteria</taxon>
        <taxon>Pseudomonadati</taxon>
        <taxon>Pseudomonadota</taxon>
        <taxon>Alphaproteobacteria</taxon>
        <taxon>Hyphomicrobiales</taxon>
        <taxon>Nitrobacteraceae</taxon>
        <taxon>Bradyrhizobium</taxon>
    </lineage>
</organism>
<protein>
    <submittedName>
        <fullName evidence="2">Uncharacterized protein</fullName>
    </submittedName>
</protein>